<name>A0ABX0NR70_9BURK</name>
<evidence type="ECO:0000256" key="3">
    <source>
        <dbReference type="SAM" id="Phobius"/>
    </source>
</evidence>
<feature type="transmembrane region" description="Helical" evidence="3">
    <location>
        <begin position="346"/>
        <end position="365"/>
    </location>
</feature>
<dbReference type="Proteomes" id="UP000609726">
    <property type="component" value="Unassembled WGS sequence"/>
</dbReference>
<comment type="caution">
    <text evidence="4">The sequence shown here is derived from an EMBL/GenBank/DDBJ whole genome shotgun (WGS) entry which is preliminary data.</text>
</comment>
<sequence>MPDITNNTTIKLDTSKVEAGLKRIDEALARTGRNLDNLGDGDGMGKLGDDAQAAAAAVSEAAGTVADAAEKQGASMADLAGKLTEVTSASELCAEALLAVSAAAVPLPEQLTGAAQATSFLDGMLGKAKVSLIEFGASLLEKVSFGAMLEGINAAITGLADLDDMAQRTGTSVDTLSRMQKVAQMTGQDFGEVDRVLTRLAGNMGGVGEGADKVKDALARLGVSATDASGNLRDPAEVLIEASTKLQGYSESVAKTALQQDLLGTSGAKLTPYLNDVVEHIGKFSGTSEASAAAATAFAQNMAKLQVRLGELGTSVAENLLPQLVKLLEKVNELTDSEGFKSFVKGVGEAVGMVAGGVAILVSAIEPAAKIVAAFFGLFVAAPAAYGLVMAGLAALPGLLAAVPGMIAAVSAAVIINGGVWATLNTNLGGVSLSAQSASGWMGKLQIAAGVAFAAFAGWEIGTWLRNEFEIVRIAGLEFVRAILIGFENISFYSQQAFTLVKGAWSDALGNMSTSFGSFADWVAGGLDKMGAKGIASEVRAYANSLRSVSEQHHANAASARESAKAQVKAHEQILAGINGNIDGLVETERLGDKVVEATSGGKPKKVVPPKKGTNGKSGQPDDYDKLTASIHDRIAANELALKTDENASESQKLSLQLDQDLASGKVKLTEKQWALVQANLAELSVTERRLKLKVAEDDVLGYILQSTAARLASKDALAQEYSMYGRSSDARDLANVSVRSEIELQKILDQKRKVGIPVTDEMLGQMRLEKELRDEIETATLAQTKALGYASTLTSENQRFAAESIFDERERGAALLEIEADTWRERIALAGEGTDAQKKLQTQFDQWYKNQSAKPMIEEWKKSVQQYEDVFRKGFSDMLLNGKDGWKSFTKSLTSTFKTSVADQIYKMFIKPLVLQVVGNIVGGPGSGGTGGFDFSSAGQSIYKAFSAAASSGGGLANMGKTFFTTLRGTPAASNVVPGAGGAVTSGTTTGGGFSAAGGAMSIAGWIAAGMALSKSLYAKGWDAQNGSINSSGPVAPFNAPMLHLNKGLQKLGLDNTTANMLSGASTVSRLFGRKNPEVKDFGIEGKFDASGFDGKTYQDIVEKGGIFRKTKRYTRDGALDAASESTFDGTIKNLMTAVKGFGAQLGIEATQVDSYTKSIKLALTSDEAKNKELIVSLFGDIGNELATLLLPTIDGLSRDGETAAATLQRIATEFVAIDAALASVGDAFGAVGMGSLEARQRLLDLSGGMESFGKDIAFFGQNYLTEAERLAPVAKTVEAALASLGMSQIKTRDQFKEAILGTRDATGELVGGLDLTTLSGAKTYAGLMDIQEAFAQLHPAVEKVVKKLRTPDEIKAERDGLSDQIDELTMTPEAYRDKQRIKQRAIDAELIDPSNMDLFDKVQNGRIADEANQKTFAAKEALDKTNKAIQDQIDVYRKANMEVTEARAFEIAGMDETTVKLYDSLEAYKQTAAAADAVKSANKSIQDQIDVYRKASMEVSEARAFEIAGMDATTVKLYDSLAVYKQTADAADALKSANKVIQDQIDSILKSRMDPDELRAEETKDMKPKTIELYDTLAALKLEEQQAQAKREADAARAADEKRIAEEAQRAAEQLRDAWKSVTDAIFDEVKRLRGLIDDTSVNSVASAQSAFTIATAQARSGDMEAGKMLPTLSQKLIELTEANATSMLELQRVRAQTAASLAVTGALLSATMGVNPAQPGQGAAPYGPGGMPQPGAYQPPMQVPQNWGLQGGVGGNPDAQRLQAEVEALRAETRATATHTAKLVSMLSRLIVDDVLKTKETA</sequence>
<dbReference type="PANTHER" id="PTHR34491">
    <property type="entry name" value="A-TYPE INCLUSION PROTEIN, PUTATIVE-RELATED"/>
    <property type="match status" value="1"/>
</dbReference>
<evidence type="ECO:0000256" key="2">
    <source>
        <dbReference type="SAM" id="MobiDB-lite"/>
    </source>
</evidence>
<feature type="transmembrane region" description="Helical" evidence="3">
    <location>
        <begin position="445"/>
        <end position="465"/>
    </location>
</feature>
<dbReference type="PANTHER" id="PTHR34491:SF156">
    <property type="entry name" value="KINESIN MOTOR DOMAIN-CONTAINING PROTEIN"/>
    <property type="match status" value="1"/>
</dbReference>
<dbReference type="EMBL" id="WHJH01000008">
    <property type="protein sequence ID" value="NHZ89290.1"/>
    <property type="molecule type" value="Genomic_DNA"/>
</dbReference>
<dbReference type="RefSeq" id="WP_166873491.1">
    <property type="nucleotide sequence ID" value="NZ_WHJH01000008.1"/>
</dbReference>
<proteinExistence type="predicted"/>
<feature type="transmembrane region" description="Helical" evidence="3">
    <location>
        <begin position="372"/>
        <end position="396"/>
    </location>
</feature>
<feature type="region of interest" description="Disordered" evidence="2">
    <location>
        <begin position="598"/>
        <end position="623"/>
    </location>
</feature>
<feature type="coiled-coil region" evidence="1">
    <location>
        <begin position="1581"/>
        <end position="1620"/>
    </location>
</feature>
<keyword evidence="1" id="KW-0175">Coiled coil</keyword>
<reference evidence="4 5" key="1">
    <citation type="submission" date="2019-10" db="EMBL/GenBank/DDBJ databases">
        <title>Taxonomy of Antarctic Massilia spp.: description of Massilia rubra sp. nov., Massilia aquatica sp. nov., Massilia mucilaginosa sp. nov., Massilia frigida sp. nov. isolated from streams, lakes and regoliths.</title>
        <authorList>
            <person name="Holochova P."/>
            <person name="Sedlacek I."/>
            <person name="Kralova S."/>
            <person name="Maslanova I."/>
            <person name="Busse H.-J."/>
            <person name="Stankova E."/>
            <person name="Vrbovska V."/>
            <person name="Kovarovic V."/>
            <person name="Bartak M."/>
            <person name="Svec P."/>
            <person name="Pantucek R."/>
        </authorList>
    </citation>
    <scope>NUCLEOTIDE SEQUENCE [LARGE SCALE GENOMIC DNA]</scope>
    <source>
        <strain evidence="4 5">CCM 8733</strain>
    </source>
</reference>
<keyword evidence="3" id="KW-1133">Transmembrane helix</keyword>
<protein>
    <submittedName>
        <fullName evidence="4">Uncharacterized protein</fullName>
    </submittedName>
</protein>
<feature type="transmembrane region" description="Helical" evidence="3">
    <location>
        <begin position="402"/>
        <end position="424"/>
    </location>
</feature>
<evidence type="ECO:0000256" key="1">
    <source>
        <dbReference type="SAM" id="Coils"/>
    </source>
</evidence>
<evidence type="ECO:0000313" key="5">
    <source>
        <dbReference type="Proteomes" id="UP000609726"/>
    </source>
</evidence>
<accession>A0ABX0NR70</accession>
<evidence type="ECO:0000313" key="4">
    <source>
        <dbReference type="EMBL" id="NHZ89290.1"/>
    </source>
</evidence>
<keyword evidence="5" id="KW-1185">Reference proteome</keyword>
<keyword evidence="3" id="KW-0812">Transmembrane</keyword>
<gene>
    <name evidence="4" type="ORF">F2P45_09730</name>
</gene>
<organism evidence="4 5">
    <name type="scientific">Massilia mucilaginosa</name>
    <dbReference type="NCBI Taxonomy" id="2609282"/>
    <lineage>
        <taxon>Bacteria</taxon>
        <taxon>Pseudomonadati</taxon>
        <taxon>Pseudomonadota</taxon>
        <taxon>Betaproteobacteria</taxon>
        <taxon>Burkholderiales</taxon>
        <taxon>Oxalobacteraceae</taxon>
        <taxon>Telluria group</taxon>
        <taxon>Massilia</taxon>
    </lineage>
</organism>
<keyword evidence="3" id="KW-0472">Membrane</keyword>